<reference evidence="2" key="2">
    <citation type="submission" date="2022-01" db="EMBL/GenBank/DDBJ databases">
        <authorList>
            <person name="Yamashiro T."/>
            <person name="Shiraishi A."/>
            <person name="Satake H."/>
            <person name="Nakayama K."/>
        </authorList>
    </citation>
    <scope>NUCLEOTIDE SEQUENCE</scope>
</reference>
<proteinExistence type="predicted"/>
<feature type="region of interest" description="Disordered" evidence="1">
    <location>
        <begin position="35"/>
        <end position="74"/>
    </location>
</feature>
<accession>A0ABQ5CFW3</accession>
<sequence length="74" mass="8323">MYAAPVSKVYEDEMKRSLSSTSNSQNLAFLSFENTSRTNEVSTASGDFGTTIPQLENEDLQQIDEDDLEELDLR</sequence>
<name>A0ABQ5CFW3_9ASTR</name>
<gene>
    <name evidence="2" type="ORF">Tco_0895898</name>
</gene>
<organism evidence="2 3">
    <name type="scientific">Tanacetum coccineum</name>
    <dbReference type="NCBI Taxonomy" id="301880"/>
    <lineage>
        <taxon>Eukaryota</taxon>
        <taxon>Viridiplantae</taxon>
        <taxon>Streptophyta</taxon>
        <taxon>Embryophyta</taxon>
        <taxon>Tracheophyta</taxon>
        <taxon>Spermatophyta</taxon>
        <taxon>Magnoliopsida</taxon>
        <taxon>eudicotyledons</taxon>
        <taxon>Gunneridae</taxon>
        <taxon>Pentapetalae</taxon>
        <taxon>asterids</taxon>
        <taxon>campanulids</taxon>
        <taxon>Asterales</taxon>
        <taxon>Asteraceae</taxon>
        <taxon>Asteroideae</taxon>
        <taxon>Anthemideae</taxon>
        <taxon>Anthemidinae</taxon>
        <taxon>Tanacetum</taxon>
    </lineage>
</organism>
<feature type="region of interest" description="Disordered" evidence="1">
    <location>
        <begin position="1"/>
        <end position="23"/>
    </location>
</feature>
<dbReference type="EMBL" id="BQNB010014254">
    <property type="protein sequence ID" value="GJT25961.1"/>
    <property type="molecule type" value="Genomic_DNA"/>
</dbReference>
<reference evidence="2" key="1">
    <citation type="journal article" date="2022" name="Int. J. Mol. Sci.">
        <title>Draft Genome of Tanacetum Coccineum: Genomic Comparison of Closely Related Tanacetum-Family Plants.</title>
        <authorList>
            <person name="Yamashiro T."/>
            <person name="Shiraishi A."/>
            <person name="Nakayama K."/>
            <person name="Satake H."/>
        </authorList>
    </citation>
    <scope>NUCLEOTIDE SEQUENCE</scope>
</reference>
<evidence type="ECO:0000256" key="1">
    <source>
        <dbReference type="SAM" id="MobiDB-lite"/>
    </source>
</evidence>
<evidence type="ECO:0000313" key="2">
    <source>
        <dbReference type="EMBL" id="GJT25961.1"/>
    </source>
</evidence>
<keyword evidence="3" id="KW-1185">Reference proteome</keyword>
<feature type="compositionally biased region" description="Acidic residues" evidence="1">
    <location>
        <begin position="56"/>
        <end position="74"/>
    </location>
</feature>
<feature type="compositionally biased region" description="Polar residues" evidence="1">
    <location>
        <begin position="35"/>
        <end position="45"/>
    </location>
</feature>
<protein>
    <submittedName>
        <fullName evidence="2">Uncharacterized protein</fullName>
    </submittedName>
</protein>
<evidence type="ECO:0000313" key="3">
    <source>
        <dbReference type="Proteomes" id="UP001151760"/>
    </source>
</evidence>
<dbReference type="Proteomes" id="UP001151760">
    <property type="component" value="Unassembled WGS sequence"/>
</dbReference>
<comment type="caution">
    <text evidence="2">The sequence shown here is derived from an EMBL/GenBank/DDBJ whole genome shotgun (WGS) entry which is preliminary data.</text>
</comment>